<dbReference type="InterPro" id="IPR052196">
    <property type="entry name" value="Bact_Kbp"/>
</dbReference>
<dbReference type="Gene3D" id="1.25.40.10">
    <property type="entry name" value="Tetratricopeptide repeat domain"/>
    <property type="match status" value="1"/>
</dbReference>
<sequence>MSYRWSWIPLSLIVLSLFGCGDGTSVNVVQETEEKHYQRAQRLLREGREDEALNSFLKVIDRRSDAAESHLEAGRLYQKHIGDPVTAIYHYQRFIVLKPESDEADRVKQLIDSAKKDFAKTLSGQPFRNDIDRLDLLEILEGVRAENLELKQQLANAQTRLSQYGAVAITPPSGPRQSSQSSGISNPPGGQQQSRSNTTTTAETTPGSTYTVVTGDTLSRISTKVYGQPIRWREIFEANRDILPNPDALKVGQVLKIPAE</sequence>
<dbReference type="KEGG" id="puo:RZN69_13195"/>
<dbReference type="Gene3D" id="3.10.350.10">
    <property type="entry name" value="LysM domain"/>
    <property type="match status" value="1"/>
</dbReference>
<dbReference type="InterPro" id="IPR018392">
    <property type="entry name" value="LysM"/>
</dbReference>
<feature type="region of interest" description="Disordered" evidence="1">
    <location>
        <begin position="167"/>
        <end position="211"/>
    </location>
</feature>
<feature type="compositionally biased region" description="Low complexity" evidence="1">
    <location>
        <begin position="175"/>
        <end position="211"/>
    </location>
</feature>
<dbReference type="SMART" id="SM00257">
    <property type="entry name" value="LysM"/>
    <property type="match status" value="1"/>
</dbReference>
<evidence type="ECO:0000256" key="1">
    <source>
        <dbReference type="SAM" id="MobiDB-lite"/>
    </source>
</evidence>
<reference evidence="3 4" key="1">
    <citation type="submission" date="2023-10" db="EMBL/GenBank/DDBJ databases">
        <title>Rubellicoccus peritrichatus gen. nov., sp. nov., isolated from an algae of coral reef tank.</title>
        <authorList>
            <person name="Luo J."/>
        </authorList>
    </citation>
    <scope>NUCLEOTIDE SEQUENCE [LARGE SCALE GENOMIC DNA]</scope>
    <source>
        <strain evidence="3 4">CR14</strain>
    </source>
</reference>
<protein>
    <submittedName>
        <fullName evidence="3">LysM peptidoglycan-binding domain-containing protein</fullName>
    </submittedName>
</protein>
<organism evidence="3 4">
    <name type="scientific">Rubellicoccus peritrichatus</name>
    <dbReference type="NCBI Taxonomy" id="3080537"/>
    <lineage>
        <taxon>Bacteria</taxon>
        <taxon>Pseudomonadati</taxon>
        <taxon>Verrucomicrobiota</taxon>
        <taxon>Opitutia</taxon>
        <taxon>Puniceicoccales</taxon>
        <taxon>Cerasicoccaceae</taxon>
        <taxon>Rubellicoccus</taxon>
    </lineage>
</organism>
<dbReference type="InterPro" id="IPR036779">
    <property type="entry name" value="LysM_dom_sf"/>
</dbReference>
<evidence type="ECO:0000313" key="3">
    <source>
        <dbReference type="EMBL" id="WOO39573.1"/>
    </source>
</evidence>
<dbReference type="SUPFAM" id="SSF48452">
    <property type="entry name" value="TPR-like"/>
    <property type="match status" value="1"/>
</dbReference>
<dbReference type="RefSeq" id="WP_317831516.1">
    <property type="nucleotide sequence ID" value="NZ_CP136920.1"/>
</dbReference>
<feature type="domain" description="LysM" evidence="2">
    <location>
        <begin position="208"/>
        <end position="257"/>
    </location>
</feature>
<dbReference type="Pfam" id="PF01476">
    <property type="entry name" value="LysM"/>
    <property type="match status" value="1"/>
</dbReference>
<dbReference type="PANTHER" id="PTHR34700">
    <property type="entry name" value="POTASSIUM BINDING PROTEIN KBP"/>
    <property type="match status" value="1"/>
</dbReference>
<accession>A0AAQ3QTN3</accession>
<dbReference type="CDD" id="cd00118">
    <property type="entry name" value="LysM"/>
    <property type="match status" value="1"/>
</dbReference>
<gene>
    <name evidence="3" type="ORF">RZN69_13195</name>
</gene>
<dbReference type="AlphaFoldDB" id="A0AAQ3QTN3"/>
<proteinExistence type="predicted"/>
<dbReference type="EMBL" id="CP136920">
    <property type="protein sequence ID" value="WOO39573.1"/>
    <property type="molecule type" value="Genomic_DNA"/>
</dbReference>
<dbReference type="Proteomes" id="UP001304300">
    <property type="component" value="Chromosome"/>
</dbReference>
<dbReference type="PROSITE" id="PS51257">
    <property type="entry name" value="PROKAR_LIPOPROTEIN"/>
    <property type="match status" value="1"/>
</dbReference>
<dbReference type="InterPro" id="IPR011990">
    <property type="entry name" value="TPR-like_helical_dom_sf"/>
</dbReference>
<name>A0AAQ3QTN3_9BACT</name>
<dbReference type="PROSITE" id="PS51782">
    <property type="entry name" value="LYSM"/>
    <property type="match status" value="1"/>
</dbReference>
<dbReference type="SUPFAM" id="SSF54106">
    <property type="entry name" value="LysM domain"/>
    <property type="match status" value="1"/>
</dbReference>
<keyword evidence="4" id="KW-1185">Reference proteome</keyword>
<evidence type="ECO:0000259" key="2">
    <source>
        <dbReference type="PROSITE" id="PS51782"/>
    </source>
</evidence>
<dbReference type="PANTHER" id="PTHR34700:SF4">
    <property type="entry name" value="PHAGE-LIKE ELEMENT PBSX PROTEIN XKDP"/>
    <property type="match status" value="1"/>
</dbReference>
<evidence type="ECO:0000313" key="4">
    <source>
        <dbReference type="Proteomes" id="UP001304300"/>
    </source>
</evidence>